<evidence type="ECO:0000256" key="4">
    <source>
        <dbReference type="ARBA" id="ARBA00023136"/>
    </source>
</evidence>
<dbReference type="PATRIC" id="fig|555500.3.peg.2917"/>
<feature type="transmembrane region" description="Helical" evidence="5">
    <location>
        <begin position="79"/>
        <end position="96"/>
    </location>
</feature>
<keyword evidence="8" id="KW-1185">Reference proteome</keyword>
<sequence>MLADSFTNYFYDFFKGMGMNDSLAIFLHLVISLVLLLLVTYLVSRIFRLILINSLRSISKRTKTQFDDYLLKHNFFSNLSYLLLLFVIKAFIPLIFASFTDYIPKMETFMDVLLVIVMIWTLRSLLKTINSYLKTVDRLKDKPIDSYIQVFMIFTWIIGFVLVFSILTGETPWEFLTALGALSAIILLIFKDSILGFVASIQVAANDTVRIGDWITMQKFNTDGYVQKINLNTVLVQNWDKTITSIPTYYLNTEPFTNWRGMEDSGGRRIKRSVFIRASSVRFLTPEEIDELEKITILKDYIQDWKKNVGKKRVEDSKNKSFFTNERNLTNIGVYRTYINLYLRQRTDIHQENFLLICRQLPSTPQGIPLEVYAFSKHVSFLDIEPQKGDIFDHLFAVVPLFSLEVFEYPSGKDGRSKQLPAIYNIGANKS</sequence>
<dbReference type="AlphaFoldDB" id="K2NZ26"/>
<keyword evidence="4 5" id="KW-0472">Membrane</keyword>
<accession>K2NZ26</accession>
<gene>
    <name evidence="7" type="ORF">I215_14159</name>
</gene>
<feature type="transmembrane region" description="Helical" evidence="5">
    <location>
        <begin position="147"/>
        <end position="167"/>
    </location>
</feature>
<dbReference type="Proteomes" id="UP000007364">
    <property type="component" value="Unassembled WGS sequence"/>
</dbReference>
<protein>
    <submittedName>
        <fullName evidence="7">Mechanosensitive ion channel MscS</fullName>
    </submittedName>
</protein>
<dbReference type="InterPro" id="IPR030192">
    <property type="entry name" value="YbdG"/>
</dbReference>
<dbReference type="PANTHER" id="PTHR30414:SF0">
    <property type="entry name" value="MINICONDUCTANCE MECHANOSENSITIVE CHANNEL YBDG"/>
    <property type="match status" value="1"/>
</dbReference>
<feature type="transmembrane region" description="Helical" evidence="5">
    <location>
        <begin position="108"/>
        <end position="126"/>
    </location>
</feature>
<evidence type="ECO:0000256" key="3">
    <source>
        <dbReference type="ARBA" id="ARBA00022989"/>
    </source>
</evidence>
<evidence type="ECO:0000256" key="2">
    <source>
        <dbReference type="ARBA" id="ARBA00022692"/>
    </source>
</evidence>
<name>K2NZ26_9FLAO</name>
<dbReference type="Pfam" id="PF00924">
    <property type="entry name" value="MS_channel_2nd"/>
    <property type="match status" value="1"/>
</dbReference>
<evidence type="ECO:0000313" key="8">
    <source>
        <dbReference type="Proteomes" id="UP000007364"/>
    </source>
</evidence>
<dbReference type="Gene3D" id="2.30.30.60">
    <property type="match status" value="1"/>
</dbReference>
<evidence type="ECO:0000313" key="7">
    <source>
        <dbReference type="EMBL" id="EKF54078.1"/>
    </source>
</evidence>
<dbReference type="GO" id="GO:0005886">
    <property type="term" value="C:plasma membrane"/>
    <property type="evidence" value="ECO:0007669"/>
    <property type="project" value="TreeGrafter"/>
</dbReference>
<feature type="domain" description="Mechanosensitive ion channel MscS" evidence="6">
    <location>
        <begin position="192"/>
        <end position="260"/>
    </location>
</feature>
<keyword evidence="2 5" id="KW-0812">Transmembrane</keyword>
<dbReference type="GO" id="GO:0071470">
    <property type="term" value="P:cellular response to osmotic stress"/>
    <property type="evidence" value="ECO:0007669"/>
    <property type="project" value="InterPro"/>
</dbReference>
<dbReference type="SUPFAM" id="SSF50182">
    <property type="entry name" value="Sm-like ribonucleoproteins"/>
    <property type="match status" value="1"/>
</dbReference>
<feature type="transmembrane region" description="Helical" evidence="5">
    <location>
        <begin position="23"/>
        <end position="43"/>
    </location>
</feature>
<proteinExistence type="predicted"/>
<dbReference type="STRING" id="555500.I215_14159"/>
<dbReference type="EMBL" id="AMSG01000032">
    <property type="protein sequence ID" value="EKF54078.1"/>
    <property type="molecule type" value="Genomic_DNA"/>
</dbReference>
<feature type="transmembrane region" description="Helical" evidence="5">
    <location>
        <begin position="173"/>
        <end position="190"/>
    </location>
</feature>
<keyword evidence="3 5" id="KW-1133">Transmembrane helix</keyword>
<comment type="caution">
    <text evidence="7">The sequence shown here is derived from an EMBL/GenBank/DDBJ whole genome shotgun (WGS) entry which is preliminary data.</text>
</comment>
<dbReference type="GO" id="GO:0008381">
    <property type="term" value="F:mechanosensitive monoatomic ion channel activity"/>
    <property type="evidence" value="ECO:0007669"/>
    <property type="project" value="InterPro"/>
</dbReference>
<dbReference type="InterPro" id="IPR006685">
    <property type="entry name" value="MscS_channel_2nd"/>
</dbReference>
<comment type="subcellular location">
    <subcellularLocation>
        <location evidence="1">Membrane</location>
    </subcellularLocation>
</comment>
<dbReference type="eggNOG" id="COG0668">
    <property type="taxonomic scope" value="Bacteria"/>
</dbReference>
<evidence type="ECO:0000256" key="1">
    <source>
        <dbReference type="ARBA" id="ARBA00004370"/>
    </source>
</evidence>
<reference evidence="7 8" key="1">
    <citation type="journal article" date="2012" name="J. Bacteriol.">
        <title>Genome Sequence of Galbibacter marinum Type Strain ck-I2-15.</title>
        <authorList>
            <person name="Lai Q."/>
            <person name="Li C."/>
            <person name="Shao Z."/>
        </authorList>
    </citation>
    <scope>NUCLEOTIDE SEQUENCE [LARGE SCALE GENOMIC DNA]</scope>
    <source>
        <strain evidence="8">ck-I2-15</strain>
    </source>
</reference>
<dbReference type="InterPro" id="IPR023408">
    <property type="entry name" value="MscS_beta-dom_sf"/>
</dbReference>
<dbReference type="PANTHER" id="PTHR30414">
    <property type="entry name" value="MINICONDUCTANCE MECHANOSENSITIVE CHANNEL YBDG"/>
    <property type="match status" value="1"/>
</dbReference>
<evidence type="ECO:0000256" key="5">
    <source>
        <dbReference type="SAM" id="Phobius"/>
    </source>
</evidence>
<evidence type="ECO:0000259" key="6">
    <source>
        <dbReference type="Pfam" id="PF00924"/>
    </source>
</evidence>
<dbReference type="InterPro" id="IPR010920">
    <property type="entry name" value="LSM_dom_sf"/>
</dbReference>
<organism evidence="7 8">
    <name type="scientific">Galbibacter marinus</name>
    <dbReference type="NCBI Taxonomy" id="555500"/>
    <lineage>
        <taxon>Bacteria</taxon>
        <taxon>Pseudomonadati</taxon>
        <taxon>Bacteroidota</taxon>
        <taxon>Flavobacteriia</taxon>
        <taxon>Flavobacteriales</taxon>
        <taxon>Flavobacteriaceae</taxon>
        <taxon>Galbibacter</taxon>
    </lineage>
</organism>